<dbReference type="Gene3D" id="3.30.2310.20">
    <property type="entry name" value="RelE-like"/>
    <property type="match status" value="1"/>
</dbReference>
<sequence length="107" mass="12853">MTYILRFLPDVEEDAIGGYVWYEGKSPGLGEKFLRIFYACASEIPRNPLLYPKVYSEFRRRLLRRFPYAIYFMIKENQVVVIGFFHCARDPRSVRKKLKDREKPERP</sequence>
<name>A0A6V8NZD5_9ACTN</name>
<reference evidence="3 4" key="1">
    <citation type="journal article" date="2020" name="Front. Microbiol.">
        <title>Single-cell genomics of novel Actinobacteria with the Wood-Ljungdahl pathway discovered in a serpentinizing system.</title>
        <authorList>
            <person name="Merino N."/>
            <person name="Kawai M."/>
            <person name="Boyd E.S."/>
            <person name="Colman D.R."/>
            <person name="McGlynn S.E."/>
            <person name="Nealson K.H."/>
            <person name="Kurokawa K."/>
            <person name="Hongoh Y."/>
        </authorList>
    </citation>
    <scope>NUCLEOTIDE SEQUENCE [LARGE SCALE GENOMIC DNA]</scope>
    <source>
        <strain evidence="1 3">S25</strain>
        <strain evidence="2 4">S33</strain>
    </source>
</reference>
<organism evidence="1 3">
    <name type="scientific">Candidatus Hakubella thermalkaliphila</name>
    <dbReference type="NCBI Taxonomy" id="2754717"/>
    <lineage>
        <taxon>Bacteria</taxon>
        <taxon>Bacillati</taxon>
        <taxon>Actinomycetota</taxon>
        <taxon>Actinomycetota incertae sedis</taxon>
        <taxon>Candidatus Hakubellales</taxon>
        <taxon>Candidatus Hakubellaceae</taxon>
        <taxon>Candidatus Hakubella</taxon>
    </lineage>
</organism>
<evidence type="ECO:0000313" key="2">
    <source>
        <dbReference type="EMBL" id="GFP26624.1"/>
    </source>
</evidence>
<comment type="caution">
    <text evidence="1">The sequence shown here is derived from an EMBL/GenBank/DDBJ whole genome shotgun (WGS) entry which is preliminary data.</text>
</comment>
<keyword evidence="4" id="KW-1185">Reference proteome</keyword>
<evidence type="ECO:0008006" key="5">
    <source>
        <dbReference type="Google" id="ProtNLM"/>
    </source>
</evidence>
<dbReference type="Proteomes" id="UP000543224">
    <property type="component" value="Unassembled WGS sequence"/>
</dbReference>
<dbReference type="AlphaFoldDB" id="A0A6V8NZD5"/>
<evidence type="ECO:0000313" key="1">
    <source>
        <dbReference type="EMBL" id="GFP25632.1"/>
    </source>
</evidence>
<gene>
    <name evidence="1" type="ORF">HKBW3S25_01112</name>
    <name evidence="2" type="ORF">HKBW3S33_00039</name>
</gene>
<dbReference type="Proteomes" id="UP000591948">
    <property type="component" value="Unassembled WGS sequence"/>
</dbReference>
<dbReference type="EMBL" id="BLRY01000001">
    <property type="protein sequence ID" value="GFP26624.1"/>
    <property type="molecule type" value="Genomic_DNA"/>
</dbReference>
<evidence type="ECO:0000313" key="3">
    <source>
        <dbReference type="Proteomes" id="UP000543224"/>
    </source>
</evidence>
<dbReference type="InterPro" id="IPR035093">
    <property type="entry name" value="RelE/ParE_toxin_dom_sf"/>
</dbReference>
<accession>A0A6V8NZD5</accession>
<protein>
    <recommendedName>
        <fullName evidence="5">Toxin ParE1/3/4</fullName>
    </recommendedName>
</protein>
<dbReference type="EMBL" id="BLRX01000144">
    <property type="protein sequence ID" value="GFP25632.1"/>
    <property type="molecule type" value="Genomic_DNA"/>
</dbReference>
<evidence type="ECO:0000313" key="4">
    <source>
        <dbReference type="Proteomes" id="UP000591948"/>
    </source>
</evidence>
<proteinExistence type="predicted"/>